<dbReference type="AlphaFoldDB" id="A0A0H5PZW2"/>
<reference evidence="1" key="2">
    <citation type="submission" date="2015-07" db="EMBL/GenBank/DDBJ databases">
        <title>Plasmids, circular viruses and viroids from rat gut.</title>
        <authorList>
            <person name="Jorgensen T.J."/>
            <person name="Hansen M.A."/>
            <person name="Xu Z."/>
            <person name="Tabak M.A."/>
            <person name="Sorensen S.J."/>
            <person name="Hansen L.H."/>
        </authorList>
    </citation>
    <scope>NUCLEOTIDE SEQUENCE</scope>
    <source>
        <strain evidence="1">RGRH0491</strain>
    </source>
</reference>
<organism evidence="1">
    <name type="scientific">uncultured prokaryote</name>
    <dbReference type="NCBI Taxonomy" id="198431"/>
    <lineage>
        <taxon>unclassified sequences</taxon>
        <taxon>environmental samples</taxon>
    </lineage>
</organism>
<protein>
    <submittedName>
        <fullName evidence="1">Uncharacterized protein</fullName>
    </submittedName>
</protein>
<sequence>MTIYRVSVTFNASSQIPADNIVNTFHFVQGGPLIDGDNVRDIIKDFYAVAAPGATNAIGHYMSTLVSSLATVRLYSLEDPKPRPPKYESTFIFSRGSAAPLPREVAMVVSYQAQREAGMLQSRRRNRWYVGPLNSNAMAASGGLPAGQFITDLRFAAKEMLKASAAAANWRWVVYSPTNNDEYAIEDGWVDNAWDTQRRRGEKPTVRGVWDSDTPA</sequence>
<evidence type="ECO:0000313" key="1">
    <source>
        <dbReference type="EMBL" id="CRY95123.1"/>
    </source>
</evidence>
<proteinExistence type="predicted"/>
<accession>A0A0H5PZW2</accession>
<name>A0A0H5PZW2_9ZZZZ</name>
<dbReference type="EMBL" id="LN853131">
    <property type="protein sequence ID" value="CRY95123.1"/>
    <property type="molecule type" value="Genomic_DNA"/>
</dbReference>
<reference evidence="1" key="1">
    <citation type="submission" date="2015-06" db="EMBL/GenBank/DDBJ databases">
        <authorList>
            <person name="Joergensen T."/>
        </authorList>
    </citation>
    <scope>NUCLEOTIDE SEQUENCE</scope>
    <source>
        <strain evidence="1">RGRH0491</strain>
    </source>
</reference>